<accession>A0A1J8PKC6</accession>
<gene>
    <name evidence="1" type="ORF">A1D18_01465</name>
</gene>
<reference evidence="1 2" key="1">
    <citation type="submission" date="2016-03" db="EMBL/GenBank/DDBJ databases">
        <title>Comparative genomics of Rickettsiella.</title>
        <authorList>
            <person name="Chandler C."/>
            <person name="Wang Y."/>
        </authorList>
    </citation>
    <scope>NUCLEOTIDE SEQUENCE [LARGE SCALE GENOMIC DNA]</scope>
    <source>
        <strain evidence="1 2">RCFS May 2013</strain>
    </source>
</reference>
<name>A0A1J8PKC6_9COXI</name>
<protein>
    <submittedName>
        <fullName evidence="1">Uncharacterized protein</fullName>
    </submittedName>
</protein>
<dbReference type="Proteomes" id="UP000183924">
    <property type="component" value="Unassembled WGS sequence"/>
</dbReference>
<proteinExistence type="predicted"/>
<evidence type="ECO:0000313" key="2">
    <source>
        <dbReference type="Proteomes" id="UP000183924"/>
    </source>
</evidence>
<sequence>MSEILWITLPSNEENELKEVINLMVSKNLTNLSINQLIEKLENNQAANWLAVLSQYNSIPSIHNIDASEMLVKAKKVRDKFGQRGYPQLKDREFEPRELLSLVILCYSNPNLIGPKLCRALNENDVAAIKHEILENSSYVREQRRVVPWTINLRLANYALYANDTSVRLPVEVINRVKNETIQKRLTVHIMDQRGGFDEWVNGTERVNRNKRTESEIDTYAILQSLQSSEEGVFPDENSQKARLPLIFTEVNPPDEVHSLIIREASLPSETSNEATVNSLNGVIVGGLVLFHVVSQIPVVGPVMRNIGSDLATAGKYVGNFFSKNHSVEQLEQKTAQLSPTAKS</sequence>
<dbReference type="AlphaFoldDB" id="A0A1J8PKC6"/>
<dbReference type="RefSeq" id="WP_071662052.1">
    <property type="nucleotide sequence ID" value="NZ_LUKY01000030.1"/>
</dbReference>
<keyword evidence="2" id="KW-1185">Reference proteome</keyword>
<dbReference type="EMBL" id="LUKY01000030">
    <property type="protein sequence ID" value="OIZ95581.1"/>
    <property type="molecule type" value="Genomic_DNA"/>
</dbReference>
<organism evidence="1 2">
    <name type="scientific">Candidatus Rickettsiella isopodorum</name>
    <dbReference type="NCBI Taxonomy" id="1225476"/>
    <lineage>
        <taxon>Bacteria</taxon>
        <taxon>Pseudomonadati</taxon>
        <taxon>Pseudomonadota</taxon>
        <taxon>Gammaproteobacteria</taxon>
        <taxon>Legionellales</taxon>
        <taxon>Coxiellaceae</taxon>
        <taxon>Rickettsiella</taxon>
    </lineage>
</organism>
<evidence type="ECO:0000313" key="1">
    <source>
        <dbReference type="EMBL" id="OIZ95581.1"/>
    </source>
</evidence>
<comment type="caution">
    <text evidence="1">The sequence shown here is derived from an EMBL/GenBank/DDBJ whole genome shotgun (WGS) entry which is preliminary data.</text>
</comment>